<reference evidence="2 3" key="1">
    <citation type="submission" date="2018-04" db="EMBL/GenBank/DDBJ databases">
        <title>Genomic Encyclopedia of Archaeal and Bacterial Type Strains, Phase II (KMG-II): from individual species to whole genera.</title>
        <authorList>
            <person name="Goeker M."/>
        </authorList>
    </citation>
    <scope>NUCLEOTIDE SEQUENCE [LARGE SCALE GENOMIC DNA]</scope>
    <source>
        <strain evidence="2 3">DSM 29955</strain>
    </source>
</reference>
<dbReference type="RefSeq" id="WP_168769386.1">
    <property type="nucleotide sequence ID" value="NZ_QBUD01000001.1"/>
</dbReference>
<proteinExistence type="predicted"/>
<keyword evidence="1" id="KW-0812">Transmembrane</keyword>
<dbReference type="EMBL" id="QBUD01000001">
    <property type="protein sequence ID" value="PUB19072.1"/>
    <property type="molecule type" value="Genomic_DNA"/>
</dbReference>
<name>A0A2T6KR85_9RHOB</name>
<sequence>MFIDIWLLLYGAAAGLVAVLLARGRQRMIKGALLGAATMLVLQLLRFFV</sequence>
<keyword evidence="1" id="KW-1133">Transmembrane helix</keyword>
<accession>A0A2T6KR85</accession>
<evidence type="ECO:0000313" key="2">
    <source>
        <dbReference type="EMBL" id="PUB19072.1"/>
    </source>
</evidence>
<feature type="transmembrane region" description="Helical" evidence="1">
    <location>
        <begin position="31"/>
        <end position="48"/>
    </location>
</feature>
<feature type="transmembrane region" description="Helical" evidence="1">
    <location>
        <begin position="6"/>
        <end position="24"/>
    </location>
</feature>
<evidence type="ECO:0000256" key="1">
    <source>
        <dbReference type="SAM" id="Phobius"/>
    </source>
</evidence>
<dbReference type="AlphaFoldDB" id="A0A2T6KR85"/>
<keyword evidence="3" id="KW-1185">Reference proteome</keyword>
<keyword evidence="1" id="KW-0472">Membrane</keyword>
<evidence type="ECO:0000313" key="3">
    <source>
        <dbReference type="Proteomes" id="UP000244523"/>
    </source>
</evidence>
<protein>
    <submittedName>
        <fullName evidence="2">Uncharacterized protein</fullName>
    </submittedName>
</protein>
<gene>
    <name evidence="2" type="ORF">C8N45_101663</name>
</gene>
<dbReference type="Proteomes" id="UP000244523">
    <property type="component" value="Unassembled WGS sequence"/>
</dbReference>
<organism evidence="2 3">
    <name type="scientific">Yoonia sediminilitoris</name>
    <dbReference type="NCBI Taxonomy" id="1286148"/>
    <lineage>
        <taxon>Bacteria</taxon>
        <taxon>Pseudomonadati</taxon>
        <taxon>Pseudomonadota</taxon>
        <taxon>Alphaproteobacteria</taxon>
        <taxon>Rhodobacterales</taxon>
        <taxon>Paracoccaceae</taxon>
        <taxon>Yoonia</taxon>
    </lineage>
</organism>
<comment type="caution">
    <text evidence="2">The sequence shown here is derived from an EMBL/GenBank/DDBJ whole genome shotgun (WGS) entry which is preliminary data.</text>
</comment>